<proteinExistence type="predicted"/>
<accession>A0A2G9H7P9</accession>
<dbReference type="STRING" id="429701.A0A2G9H7P9"/>
<name>A0A2G9H7P9_9LAMI</name>
<keyword evidence="2" id="KW-1185">Reference proteome</keyword>
<organism evidence="1 2">
    <name type="scientific">Handroanthus impetiginosus</name>
    <dbReference type="NCBI Taxonomy" id="429701"/>
    <lineage>
        <taxon>Eukaryota</taxon>
        <taxon>Viridiplantae</taxon>
        <taxon>Streptophyta</taxon>
        <taxon>Embryophyta</taxon>
        <taxon>Tracheophyta</taxon>
        <taxon>Spermatophyta</taxon>
        <taxon>Magnoliopsida</taxon>
        <taxon>eudicotyledons</taxon>
        <taxon>Gunneridae</taxon>
        <taxon>Pentapetalae</taxon>
        <taxon>asterids</taxon>
        <taxon>lamiids</taxon>
        <taxon>Lamiales</taxon>
        <taxon>Bignoniaceae</taxon>
        <taxon>Crescentiina</taxon>
        <taxon>Tabebuia alliance</taxon>
        <taxon>Handroanthus</taxon>
    </lineage>
</organism>
<comment type="caution">
    <text evidence="1">The sequence shown here is derived from an EMBL/GenBank/DDBJ whole genome shotgun (WGS) entry which is preliminary data.</text>
</comment>
<reference evidence="2" key="1">
    <citation type="journal article" date="2018" name="Gigascience">
        <title>Genome assembly of the Pink Ipe (Handroanthus impetiginosus, Bignoniaceae), a highly valued, ecologically keystone Neotropical timber forest tree.</title>
        <authorList>
            <person name="Silva-Junior O.B."/>
            <person name="Grattapaglia D."/>
            <person name="Novaes E."/>
            <person name="Collevatti R.G."/>
        </authorList>
    </citation>
    <scope>NUCLEOTIDE SEQUENCE [LARGE SCALE GENOMIC DNA]</scope>
    <source>
        <strain evidence="2">cv. UFG-1</strain>
    </source>
</reference>
<gene>
    <name evidence="1" type="ORF">CDL12_13832</name>
</gene>
<dbReference type="PANTHER" id="PTHR33601:SF21">
    <property type="entry name" value="PROTEIN LITTLE ZIPPER 1-LIKE"/>
    <property type="match status" value="1"/>
</dbReference>
<evidence type="ECO:0000313" key="1">
    <source>
        <dbReference type="EMBL" id="PIN13546.1"/>
    </source>
</evidence>
<sequence length="97" mass="11689">MCTNANEWRHIIHVSSQKRRRTRVRVLKLSRRKQGGGEEVKDMKLKNLKLYMENISILEENEKLRKQATLLYQEKLALISEFQKRSFYMQFHVHGSQ</sequence>
<dbReference type="PANTHER" id="PTHR33601">
    <property type="entry name" value="PROTEIN LITTLE ZIPPER 4"/>
    <property type="match status" value="1"/>
</dbReference>
<evidence type="ECO:0000313" key="2">
    <source>
        <dbReference type="Proteomes" id="UP000231279"/>
    </source>
</evidence>
<dbReference type="EMBL" id="NKXS01002455">
    <property type="protein sequence ID" value="PIN13546.1"/>
    <property type="molecule type" value="Genomic_DNA"/>
</dbReference>
<dbReference type="Proteomes" id="UP000231279">
    <property type="component" value="Unassembled WGS sequence"/>
</dbReference>
<dbReference type="InterPro" id="IPR039312">
    <property type="entry name" value="ZPR"/>
</dbReference>
<dbReference type="AlphaFoldDB" id="A0A2G9H7P9"/>
<dbReference type="OrthoDB" id="1918054at2759"/>
<protein>
    <submittedName>
        <fullName evidence="1">Uncharacterized protein</fullName>
    </submittedName>
</protein>